<accession>A0A1M3L5J5</accession>
<evidence type="ECO:0000313" key="6">
    <source>
        <dbReference type="Proteomes" id="UP000184233"/>
    </source>
</evidence>
<dbReference type="CDD" id="cd02798">
    <property type="entry name" value="tRNA_bind_CsaA"/>
    <property type="match status" value="1"/>
</dbReference>
<dbReference type="InterPro" id="IPR012340">
    <property type="entry name" value="NA-bd_OB-fold"/>
</dbReference>
<name>A0A1M3L5J5_9BACT</name>
<dbReference type="PANTHER" id="PTHR11586:SF37">
    <property type="entry name" value="TRNA-BINDING DOMAIN-CONTAINING PROTEIN"/>
    <property type="match status" value="1"/>
</dbReference>
<dbReference type="FunFam" id="2.40.50.140:FF:000165">
    <property type="entry name" value="Chaperone CsaA"/>
    <property type="match status" value="1"/>
</dbReference>
<dbReference type="Gene3D" id="2.40.50.140">
    <property type="entry name" value="Nucleic acid-binding proteins"/>
    <property type="match status" value="1"/>
</dbReference>
<evidence type="ECO:0000256" key="3">
    <source>
        <dbReference type="PROSITE-ProRule" id="PRU00209"/>
    </source>
</evidence>
<dbReference type="Proteomes" id="UP000184233">
    <property type="component" value="Unassembled WGS sequence"/>
</dbReference>
<dbReference type="Pfam" id="PF01588">
    <property type="entry name" value="tRNA_bind"/>
    <property type="match status" value="1"/>
</dbReference>
<organism evidence="5 6">
    <name type="scientific">Candidatus Kapaibacterium thiocyanatum</name>
    <dbReference type="NCBI Taxonomy" id="1895771"/>
    <lineage>
        <taxon>Bacteria</taxon>
        <taxon>Pseudomonadati</taxon>
        <taxon>Candidatus Kapaibacteriota</taxon>
        <taxon>Candidatus Kapaibacteriia</taxon>
        <taxon>Candidatus Kapaibacteriales</taxon>
        <taxon>Candidatus Kapaibacteriaceae</taxon>
        <taxon>Candidatus Kapaibacterium</taxon>
    </lineage>
</organism>
<dbReference type="STRING" id="1895771.BGO89_04515"/>
<sequence length="109" mass="11931">MITWQDFEKVEIRVGTIVKVEPFPEARKPAYKLWVDLGGGDVRRSSAQITDLYSPETLIGKQVVCVSNFPPKQIGPVVSEVLVTGFHREDGAVVLAVPDASVPNGTLLR</sequence>
<evidence type="ECO:0000256" key="2">
    <source>
        <dbReference type="ARBA" id="ARBA00022884"/>
    </source>
</evidence>
<evidence type="ECO:0000313" key="5">
    <source>
        <dbReference type="EMBL" id="OJX60832.1"/>
    </source>
</evidence>
<dbReference type="AlphaFoldDB" id="A0A1M3L5J5"/>
<dbReference type="SUPFAM" id="SSF50249">
    <property type="entry name" value="Nucleic acid-binding proteins"/>
    <property type="match status" value="1"/>
</dbReference>
<gene>
    <name evidence="5" type="ORF">BGO89_04515</name>
</gene>
<protein>
    <submittedName>
        <fullName evidence="5">tRNA-binding protein</fullName>
    </submittedName>
</protein>
<keyword evidence="1 3" id="KW-0820">tRNA-binding</keyword>
<dbReference type="InterPro" id="IPR002547">
    <property type="entry name" value="tRNA-bd_dom"/>
</dbReference>
<dbReference type="PANTHER" id="PTHR11586">
    <property type="entry name" value="TRNA-AMINOACYLATION COFACTOR ARC1 FAMILY MEMBER"/>
    <property type="match status" value="1"/>
</dbReference>
<dbReference type="PROSITE" id="PS50886">
    <property type="entry name" value="TRBD"/>
    <property type="match status" value="1"/>
</dbReference>
<evidence type="ECO:0000259" key="4">
    <source>
        <dbReference type="PROSITE" id="PS50886"/>
    </source>
</evidence>
<dbReference type="InterPro" id="IPR051270">
    <property type="entry name" value="Tyrosine-tRNA_ligase_regulator"/>
</dbReference>
<evidence type="ECO:0000256" key="1">
    <source>
        <dbReference type="ARBA" id="ARBA00022555"/>
    </source>
</evidence>
<dbReference type="NCBIfam" id="NF007495">
    <property type="entry name" value="PRK10089.1-4"/>
    <property type="match status" value="1"/>
</dbReference>
<comment type="caution">
    <text evidence="5">The sequence shown here is derived from an EMBL/GenBank/DDBJ whole genome shotgun (WGS) entry which is preliminary data.</text>
</comment>
<feature type="domain" description="TRNA-binding" evidence="4">
    <location>
        <begin position="6"/>
        <end position="109"/>
    </location>
</feature>
<dbReference type="NCBIfam" id="NF007494">
    <property type="entry name" value="PRK10089.1-3"/>
    <property type="match status" value="1"/>
</dbReference>
<dbReference type="NCBIfam" id="TIGR02222">
    <property type="entry name" value="chap_CsaA"/>
    <property type="match status" value="1"/>
</dbReference>
<dbReference type="NCBIfam" id="NF007493">
    <property type="entry name" value="PRK10089.1-2"/>
    <property type="match status" value="1"/>
</dbReference>
<dbReference type="EMBL" id="MKVH01000003">
    <property type="protein sequence ID" value="OJX60832.1"/>
    <property type="molecule type" value="Genomic_DNA"/>
</dbReference>
<dbReference type="GO" id="GO:0000049">
    <property type="term" value="F:tRNA binding"/>
    <property type="evidence" value="ECO:0007669"/>
    <property type="project" value="UniProtKB-UniRule"/>
</dbReference>
<dbReference type="InterPro" id="IPR008231">
    <property type="entry name" value="CsaA"/>
</dbReference>
<reference evidence="5 6" key="1">
    <citation type="submission" date="2016-09" db="EMBL/GenBank/DDBJ databases">
        <title>Genome-resolved meta-omics ties microbial dynamics to process performance in biotechnology for thiocyanate degradation.</title>
        <authorList>
            <person name="Kantor R.S."/>
            <person name="Huddy R.J."/>
            <person name="Iyer R."/>
            <person name="Thomas B.C."/>
            <person name="Brown C.T."/>
            <person name="Anantharaman K."/>
            <person name="Tringe S."/>
            <person name="Hettich R.L."/>
            <person name="Harrison S.T."/>
            <person name="Banfield J.F."/>
        </authorList>
    </citation>
    <scope>NUCLEOTIDE SEQUENCE [LARGE SCALE GENOMIC DNA]</scope>
    <source>
        <strain evidence="5">59-99</strain>
    </source>
</reference>
<keyword evidence="2 3" id="KW-0694">RNA-binding</keyword>
<proteinExistence type="predicted"/>